<feature type="domain" description="Bacterial bifunctional deaminase-reductase C-terminal" evidence="1">
    <location>
        <begin position="2"/>
        <end position="181"/>
    </location>
</feature>
<comment type="caution">
    <text evidence="2">The sequence shown here is derived from an EMBL/GenBank/DDBJ whole genome shotgun (WGS) entry which is preliminary data.</text>
</comment>
<evidence type="ECO:0000313" key="2">
    <source>
        <dbReference type="EMBL" id="PST83167.1"/>
    </source>
</evidence>
<proteinExistence type="predicted"/>
<evidence type="ECO:0000259" key="1">
    <source>
        <dbReference type="Pfam" id="PF01872"/>
    </source>
</evidence>
<reference evidence="2 3" key="1">
    <citation type="submission" date="2018-03" db="EMBL/GenBank/DDBJ databases">
        <authorList>
            <person name="Keele B.F."/>
        </authorList>
    </citation>
    <scope>NUCLEOTIDE SEQUENCE [LARGE SCALE GENOMIC DNA]</scope>
    <source>
        <strain evidence="2 3">YL28-9</strain>
    </source>
</reference>
<dbReference type="Pfam" id="PF01872">
    <property type="entry name" value="RibD_C"/>
    <property type="match status" value="1"/>
</dbReference>
<protein>
    <submittedName>
        <fullName evidence="2">Dihydrofolate reductase</fullName>
    </submittedName>
</protein>
<gene>
    <name evidence="2" type="ORF">C7T94_11240</name>
</gene>
<evidence type="ECO:0000313" key="3">
    <source>
        <dbReference type="Proteomes" id="UP000240912"/>
    </source>
</evidence>
<dbReference type="AlphaFoldDB" id="A0A2T3HL45"/>
<dbReference type="Proteomes" id="UP000240912">
    <property type="component" value="Unassembled WGS sequence"/>
</dbReference>
<dbReference type="GO" id="GO:0008703">
    <property type="term" value="F:5-amino-6-(5-phosphoribosylamino)uracil reductase activity"/>
    <property type="evidence" value="ECO:0007669"/>
    <property type="project" value="InterPro"/>
</dbReference>
<dbReference type="Gene3D" id="3.40.430.10">
    <property type="entry name" value="Dihydrofolate Reductase, subunit A"/>
    <property type="match status" value="1"/>
</dbReference>
<dbReference type="PANTHER" id="PTHR38011">
    <property type="entry name" value="DIHYDROFOLATE REDUCTASE FAMILY PROTEIN (AFU_ORTHOLOGUE AFUA_8G06820)"/>
    <property type="match status" value="1"/>
</dbReference>
<keyword evidence="3" id="KW-1185">Reference proteome</keyword>
<name>A0A2T3HL45_9SPHI</name>
<dbReference type="InterPro" id="IPR002734">
    <property type="entry name" value="RibDG_C"/>
</dbReference>
<dbReference type="InterPro" id="IPR024072">
    <property type="entry name" value="DHFR-like_dom_sf"/>
</dbReference>
<sequence length="188" mass="20424">MRKLVLFAHLSLDGFAGDAKGGLGFLSYDHELQQFADEVVGTVGAALYGKNTYHLMEAYWPGVFNDPNADQHALAHARWVQDIPKIVFSTTLTAAHWQNTRLISGDIAPEVRKLKEAEGKDLVVFGSPGLAKSLLALGLIDEFKLTLHPVILGGGISLFEKASQLNSLVLLKSQTLGSGVVTLHYTKR</sequence>
<dbReference type="RefSeq" id="WP_107215427.1">
    <property type="nucleotide sequence ID" value="NZ_KZ686269.1"/>
</dbReference>
<accession>A0A2T3HL45</accession>
<dbReference type="PANTHER" id="PTHR38011:SF11">
    <property type="entry name" value="2,5-DIAMINO-6-RIBOSYLAMINO-4(3H)-PYRIMIDINONE 5'-PHOSPHATE REDUCTASE"/>
    <property type="match status" value="1"/>
</dbReference>
<dbReference type="SUPFAM" id="SSF53597">
    <property type="entry name" value="Dihydrofolate reductase-like"/>
    <property type="match status" value="1"/>
</dbReference>
<dbReference type="GO" id="GO:0009231">
    <property type="term" value="P:riboflavin biosynthetic process"/>
    <property type="evidence" value="ECO:0007669"/>
    <property type="project" value="InterPro"/>
</dbReference>
<dbReference type="InterPro" id="IPR050765">
    <property type="entry name" value="Riboflavin_Biosynth_HTPR"/>
</dbReference>
<dbReference type="EMBL" id="PYLS01000005">
    <property type="protein sequence ID" value="PST83167.1"/>
    <property type="molecule type" value="Genomic_DNA"/>
</dbReference>
<organism evidence="2 3">
    <name type="scientific">Pedobacter yulinensis</name>
    <dbReference type="NCBI Taxonomy" id="2126353"/>
    <lineage>
        <taxon>Bacteria</taxon>
        <taxon>Pseudomonadati</taxon>
        <taxon>Bacteroidota</taxon>
        <taxon>Sphingobacteriia</taxon>
        <taxon>Sphingobacteriales</taxon>
        <taxon>Sphingobacteriaceae</taxon>
        <taxon>Pedobacter</taxon>
    </lineage>
</organism>
<dbReference type="OrthoDB" id="195113at2"/>